<protein>
    <submittedName>
        <fullName evidence="12">A/G-specific adenine glycosylase</fullName>
    </submittedName>
</protein>
<evidence type="ECO:0000256" key="8">
    <source>
        <dbReference type="ARBA" id="ARBA00023014"/>
    </source>
</evidence>
<dbReference type="Proteomes" id="UP001056539">
    <property type="component" value="Chromosome"/>
</dbReference>
<dbReference type="GO" id="GO:0051536">
    <property type="term" value="F:iron-sulfur cluster binding"/>
    <property type="evidence" value="ECO:0007669"/>
    <property type="project" value="UniProtKB-KW"/>
</dbReference>
<gene>
    <name evidence="12" type="ORF">KDW03_07410</name>
</gene>
<evidence type="ECO:0000256" key="4">
    <source>
        <dbReference type="ARBA" id="ARBA00022723"/>
    </source>
</evidence>
<keyword evidence="10" id="KW-0326">Glycosidase</keyword>
<dbReference type="Gene3D" id="1.10.1670.10">
    <property type="entry name" value="Helix-hairpin-Helix base-excision DNA repair enzymes (C-terminal)"/>
    <property type="match status" value="1"/>
</dbReference>
<reference evidence="12" key="2">
    <citation type="submission" date="2022-06" db="EMBL/GenBank/DDBJ databases">
        <title>Thermospira aquatica gen. nov., sp. nov.</title>
        <authorList>
            <person name="Ben Ali Gam Z."/>
            <person name="Labat M."/>
        </authorList>
    </citation>
    <scope>NUCLEOTIDE SEQUENCE</scope>
    <source>
        <strain evidence="12">F1F22</strain>
    </source>
</reference>
<dbReference type="Gene3D" id="1.10.340.30">
    <property type="entry name" value="Hypothetical protein, domain 2"/>
    <property type="match status" value="1"/>
</dbReference>
<dbReference type="GO" id="GO:0046872">
    <property type="term" value="F:metal ion binding"/>
    <property type="evidence" value="ECO:0007669"/>
    <property type="project" value="UniProtKB-KW"/>
</dbReference>
<dbReference type="AlphaFoldDB" id="A0AAX3BAM1"/>
<dbReference type="GO" id="GO:0000701">
    <property type="term" value="F:purine-specific mismatch base pair DNA N-glycosylase activity"/>
    <property type="evidence" value="ECO:0007669"/>
    <property type="project" value="TreeGrafter"/>
</dbReference>
<dbReference type="GO" id="GO:0034039">
    <property type="term" value="F:8-oxo-7,8-dihydroguanine DNA N-glycosylase activity"/>
    <property type="evidence" value="ECO:0007669"/>
    <property type="project" value="TreeGrafter"/>
</dbReference>
<dbReference type="PANTHER" id="PTHR42944">
    <property type="entry name" value="ADENINE DNA GLYCOSYLASE"/>
    <property type="match status" value="1"/>
</dbReference>
<comment type="function">
    <text evidence="2">Adenine glycosylase active on G-A mispairs. MutY also corrects error-prone DNA synthesis past GO lesions which are due to the oxidatively damaged form of guanine: 7,8-dihydro-8-oxoguanine (8-oxo-dGTP).</text>
</comment>
<dbReference type="CDD" id="cd00056">
    <property type="entry name" value="ENDO3c"/>
    <property type="match status" value="1"/>
</dbReference>
<comment type="cofactor">
    <cofactor evidence="1">
        <name>[4Fe-4S] cluster</name>
        <dbReference type="ChEBI" id="CHEBI:49883"/>
    </cofactor>
</comment>
<evidence type="ECO:0000256" key="2">
    <source>
        <dbReference type="ARBA" id="ARBA00002933"/>
    </source>
</evidence>
<evidence type="ECO:0000256" key="1">
    <source>
        <dbReference type="ARBA" id="ARBA00001966"/>
    </source>
</evidence>
<evidence type="ECO:0000256" key="6">
    <source>
        <dbReference type="ARBA" id="ARBA00022801"/>
    </source>
</evidence>
<keyword evidence="13" id="KW-1185">Reference proteome</keyword>
<evidence type="ECO:0000256" key="10">
    <source>
        <dbReference type="ARBA" id="ARBA00023295"/>
    </source>
</evidence>
<keyword evidence="9" id="KW-0234">DNA repair</keyword>
<dbReference type="Pfam" id="PF00730">
    <property type="entry name" value="HhH-GPD"/>
    <property type="match status" value="1"/>
</dbReference>
<keyword evidence="7" id="KW-0408">Iron</keyword>
<organism evidence="12 13">
    <name type="scientific">Thermospira aquatica</name>
    <dbReference type="NCBI Taxonomy" id="2828656"/>
    <lineage>
        <taxon>Bacteria</taxon>
        <taxon>Pseudomonadati</taxon>
        <taxon>Spirochaetota</taxon>
        <taxon>Spirochaetia</taxon>
        <taxon>Brevinematales</taxon>
        <taxon>Thermospiraceae</taxon>
        <taxon>Thermospira</taxon>
    </lineage>
</organism>
<dbReference type="EMBL" id="CP073355">
    <property type="protein sequence ID" value="URA09314.1"/>
    <property type="molecule type" value="Genomic_DNA"/>
</dbReference>
<dbReference type="GO" id="GO:0032357">
    <property type="term" value="F:oxidized purine DNA binding"/>
    <property type="evidence" value="ECO:0007669"/>
    <property type="project" value="TreeGrafter"/>
</dbReference>
<dbReference type="GO" id="GO:0006298">
    <property type="term" value="P:mismatch repair"/>
    <property type="evidence" value="ECO:0007669"/>
    <property type="project" value="TreeGrafter"/>
</dbReference>
<dbReference type="InterPro" id="IPR044298">
    <property type="entry name" value="MIG/MutY"/>
</dbReference>
<dbReference type="PANTHER" id="PTHR42944:SF1">
    <property type="entry name" value="ADENINE DNA GLYCOSYLASE"/>
    <property type="match status" value="1"/>
</dbReference>
<dbReference type="SMART" id="SM00478">
    <property type="entry name" value="ENDO3c"/>
    <property type="match status" value="1"/>
</dbReference>
<dbReference type="InterPro" id="IPR011257">
    <property type="entry name" value="DNA_glycosylase"/>
</dbReference>
<evidence type="ECO:0000256" key="3">
    <source>
        <dbReference type="ARBA" id="ARBA00008343"/>
    </source>
</evidence>
<dbReference type="RefSeq" id="WP_271434442.1">
    <property type="nucleotide sequence ID" value="NZ_CP073355.1"/>
</dbReference>
<proteinExistence type="inferred from homology"/>
<accession>A0AAX3BAM1</accession>
<dbReference type="InterPro" id="IPR023170">
    <property type="entry name" value="HhH_base_excis_C"/>
</dbReference>
<keyword evidence="5" id="KW-0227">DNA damage</keyword>
<evidence type="ECO:0000313" key="13">
    <source>
        <dbReference type="Proteomes" id="UP001056539"/>
    </source>
</evidence>
<keyword evidence="4" id="KW-0479">Metal-binding</keyword>
<evidence type="ECO:0000313" key="12">
    <source>
        <dbReference type="EMBL" id="URA09314.1"/>
    </source>
</evidence>
<comment type="similarity">
    <text evidence="3">Belongs to the Nth/MutY family.</text>
</comment>
<feature type="domain" description="HhH-GPD" evidence="11">
    <location>
        <begin position="38"/>
        <end position="184"/>
    </location>
</feature>
<evidence type="ECO:0000256" key="5">
    <source>
        <dbReference type="ARBA" id="ARBA00022763"/>
    </source>
</evidence>
<dbReference type="KEGG" id="taqu:KDW03_07410"/>
<keyword evidence="8" id="KW-0411">Iron-sulfur</keyword>
<keyword evidence="6" id="KW-0378">Hydrolase</keyword>
<dbReference type="InterPro" id="IPR003265">
    <property type="entry name" value="HhH-GPD_domain"/>
</dbReference>
<evidence type="ECO:0000256" key="9">
    <source>
        <dbReference type="ARBA" id="ARBA00023204"/>
    </source>
</evidence>
<name>A0AAX3BAM1_9SPIR</name>
<dbReference type="SUPFAM" id="SSF48150">
    <property type="entry name" value="DNA-glycosylase"/>
    <property type="match status" value="1"/>
</dbReference>
<sequence length="329" mass="38155">MKKASVFDRLMEWFFRSRRDLPWRRDRSLYSVLVSEMMLQQTQVSRVVEYYGRFFKRFPTLETLAEASLNEVYQLWGGLGYYRRARLLHEAAKSLVKDIPRGEAWEKLPGIGKYTAAAVRAFVFNEPVAVLDANVKRVLARFRGVLSSHEKRLSELMQLLVCYGVKRGYEPRDVNEAFMELGALVCSKKRECMICPLHLACCTFLGGEERYLVVEKKNYLRVEERCAAFLRPDGKVWLVPSERWREGLWDLPLLRQRRGEALGGFALSYGVTNHRVMRHVEVFLVEDEKPDQEGRWEDVTGCSLALGSPAKKSLEMLCEFVAMLKNLPR</sequence>
<reference evidence="12" key="1">
    <citation type="submission" date="2021-04" db="EMBL/GenBank/DDBJ databases">
        <authorList>
            <person name="Postec A."/>
        </authorList>
    </citation>
    <scope>NUCLEOTIDE SEQUENCE</scope>
    <source>
        <strain evidence="12">F1F22</strain>
    </source>
</reference>
<dbReference type="GO" id="GO:0006284">
    <property type="term" value="P:base-excision repair"/>
    <property type="evidence" value="ECO:0007669"/>
    <property type="project" value="InterPro"/>
</dbReference>
<evidence type="ECO:0000256" key="7">
    <source>
        <dbReference type="ARBA" id="ARBA00023004"/>
    </source>
</evidence>
<evidence type="ECO:0000259" key="11">
    <source>
        <dbReference type="SMART" id="SM00478"/>
    </source>
</evidence>
<dbReference type="GO" id="GO:0035485">
    <property type="term" value="F:adenine/guanine mispair binding"/>
    <property type="evidence" value="ECO:0007669"/>
    <property type="project" value="TreeGrafter"/>
</dbReference>